<evidence type="ECO:0000256" key="8">
    <source>
        <dbReference type="ARBA" id="ARBA00022989"/>
    </source>
</evidence>
<feature type="region of interest" description="Disordered" evidence="10">
    <location>
        <begin position="737"/>
        <end position="792"/>
    </location>
</feature>
<dbReference type="Pfam" id="PF02518">
    <property type="entry name" value="HATPase_c"/>
    <property type="match status" value="1"/>
</dbReference>
<keyword evidence="8 11" id="KW-1133">Transmembrane helix</keyword>
<dbReference type="InterPro" id="IPR050428">
    <property type="entry name" value="TCS_sensor_his_kinase"/>
</dbReference>
<feature type="domain" description="HAMP" evidence="12">
    <location>
        <begin position="381"/>
        <end position="451"/>
    </location>
</feature>
<dbReference type="InterPro" id="IPR036890">
    <property type="entry name" value="HATPase_C_sf"/>
</dbReference>
<keyword evidence="5" id="KW-0808">Transferase</keyword>
<evidence type="ECO:0000256" key="7">
    <source>
        <dbReference type="ARBA" id="ARBA00022777"/>
    </source>
</evidence>
<dbReference type="RefSeq" id="WP_380507004.1">
    <property type="nucleotide sequence ID" value="NZ_JBHEZX010000005.1"/>
</dbReference>
<evidence type="ECO:0000256" key="10">
    <source>
        <dbReference type="SAM" id="MobiDB-lite"/>
    </source>
</evidence>
<feature type="compositionally biased region" description="Basic and acidic residues" evidence="10">
    <location>
        <begin position="737"/>
        <end position="747"/>
    </location>
</feature>
<keyword evidence="11" id="KW-0472">Membrane</keyword>
<evidence type="ECO:0000313" key="15">
    <source>
        <dbReference type="Proteomes" id="UP001592530"/>
    </source>
</evidence>
<dbReference type="EC" id="2.7.13.3" evidence="3"/>
<dbReference type="PROSITE" id="PS50885">
    <property type="entry name" value="HAMP"/>
    <property type="match status" value="1"/>
</dbReference>
<evidence type="ECO:0000256" key="1">
    <source>
        <dbReference type="ARBA" id="ARBA00000085"/>
    </source>
</evidence>
<keyword evidence="16" id="KW-1185">Reference proteome</keyword>
<keyword evidence="9" id="KW-0902">Two-component regulatory system</keyword>
<comment type="subcellular location">
    <subcellularLocation>
        <location evidence="2">Membrane</location>
    </subcellularLocation>
</comment>
<evidence type="ECO:0000256" key="3">
    <source>
        <dbReference type="ARBA" id="ARBA00012438"/>
    </source>
</evidence>
<dbReference type="InterPro" id="IPR003660">
    <property type="entry name" value="HAMP_dom"/>
</dbReference>
<keyword evidence="13" id="KW-0547">Nucleotide-binding</keyword>
<dbReference type="EMBL" id="JBHEZY010000012">
    <property type="protein sequence ID" value="MFC1434313.1"/>
    <property type="molecule type" value="Genomic_DNA"/>
</dbReference>
<sequence length="842" mass="88693">MSWQDARPATPDAPSTPLPPESSRPAGAAQPRGFRAGFGLAIERVPFRQKLNLLVVIPVVVIAILFAVIVNSEIQTAGSAGNQADLFRASEQVVQLVDDVQAEHQQANILAARFDLAELKRGSKRPDAGAYKQAVAVTQAQAAAVRQAFGSSLPAAEAVALQQVDALDQVRGPVGSGQMVANIIDSGYELAADSLVDGLGLDTSHSGDQLLSQRLDALLRADSTHSAFESSLLSAQTTGSNAMIEFMAAVGFQAQYTEQKARFNRLATPAQAEALNGIDYNSSEKFLDMQSSQLQVDPSPLTGPVTAASLQEAQRDAVEPTFQQVVKESATRLAITRSLTEQIANTADSTSSTAWWRAILLLLLALLISVTWVTLSVLIRHSVVRPVQRLTAAARKVASVSEAELSRVADDDAVDESPARLEALPVVARDELGSLAEAFNLVQVTAAGLLERQVTSRRNIAEMFGNIGRRVSNLTSRQLALIDAVERGETDPGLLEQLYRIDHIAVRMQRNADSLMLLAGIRESELDGRPAAVTHVVRAALGQIEGYQRVALRTQTDATVSPDIVGDLVLMLAELLENAAAFSPAHSNVEVTVRSAAGGQAAIEIVDHGLGMGSERLAEENARLVRRERLDLVPTKVLGLFVVGTLARRWGITVTLARTPGGGVTSLVTVPAELLAAAPAAPAAPLAPPPPTALATPAPAEPAGFPAARSGPALSAPVSVPLAPATEGGLPRRAVRRTAEEPVHTHAPEPAPAAAEASRPEGLRRRVRGATLSTSAPSAGAASVIPSAPLPEQDAEQVRSSLEEFEAAVALAEREATLNLHTVDVRTTEHTAPQELPEGVGP</sequence>
<keyword evidence="13" id="KW-0067">ATP-binding</keyword>
<dbReference type="Proteomes" id="UP001592582">
    <property type="component" value="Unassembled WGS sequence"/>
</dbReference>
<feature type="region of interest" description="Disordered" evidence="10">
    <location>
        <begin position="1"/>
        <end position="30"/>
    </location>
</feature>
<evidence type="ECO:0000256" key="6">
    <source>
        <dbReference type="ARBA" id="ARBA00022692"/>
    </source>
</evidence>
<organism evidence="13 16">
    <name type="scientific">Streptacidiphilus alkalitolerans</name>
    <dbReference type="NCBI Taxonomy" id="3342712"/>
    <lineage>
        <taxon>Bacteria</taxon>
        <taxon>Bacillati</taxon>
        <taxon>Actinomycetota</taxon>
        <taxon>Actinomycetes</taxon>
        <taxon>Kitasatosporales</taxon>
        <taxon>Streptomycetaceae</taxon>
        <taxon>Streptacidiphilus</taxon>
    </lineage>
</organism>
<evidence type="ECO:0000256" key="2">
    <source>
        <dbReference type="ARBA" id="ARBA00004370"/>
    </source>
</evidence>
<comment type="catalytic activity">
    <reaction evidence="1">
        <text>ATP + protein L-histidine = ADP + protein N-phospho-L-histidine.</text>
        <dbReference type="EC" id="2.7.13.3"/>
    </reaction>
</comment>
<evidence type="ECO:0000256" key="11">
    <source>
        <dbReference type="SAM" id="Phobius"/>
    </source>
</evidence>
<evidence type="ECO:0000259" key="12">
    <source>
        <dbReference type="PROSITE" id="PS50885"/>
    </source>
</evidence>
<gene>
    <name evidence="14" type="ORF">ACEZDB_27100</name>
    <name evidence="13" type="ORF">ACEZDG_12270</name>
</gene>
<keyword evidence="7" id="KW-0418">Kinase</keyword>
<evidence type="ECO:0000313" key="14">
    <source>
        <dbReference type="EMBL" id="MFC1434313.1"/>
    </source>
</evidence>
<evidence type="ECO:0000256" key="4">
    <source>
        <dbReference type="ARBA" id="ARBA00022553"/>
    </source>
</evidence>
<reference evidence="15 16" key="1">
    <citation type="submission" date="2024-09" db="EMBL/GenBank/DDBJ databases">
        <authorList>
            <person name="Lee S.D."/>
        </authorList>
    </citation>
    <scope>NUCLEOTIDE SEQUENCE [LARGE SCALE GENOMIC DNA]</scope>
    <source>
        <strain evidence="13 16">N1-1</strain>
        <strain evidence="14 15">N1-3</strain>
    </source>
</reference>
<dbReference type="PANTHER" id="PTHR45436:SF5">
    <property type="entry name" value="SENSOR HISTIDINE KINASE TRCS"/>
    <property type="match status" value="1"/>
</dbReference>
<keyword evidence="4" id="KW-0597">Phosphoprotein</keyword>
<dbReference type="InterPro" id="IPR003594">
    <property type="entry name" value="HATPase_dom"/>
</dbReference>
<dbReference type="EMBL" id="JBHEZX010000005">
    <property type="protein sequence ID" value="MFC1410048.1"/>
    <property type="molecule type" value="Genomic_DNA"/>
</dbReference>
<feature type="transmembrane region" description="Helical" evidence="11">
    <location>
        <begin position="51"/>
        <end position="70"/>
    </location>
</feature>
<dbReference type="SMART" id="SM00387">
    <property type="entry name" value="HATPase_c"/>
    <property type="match status" value="1"/>
</dbReference>
<evidence type="ECO:0000313" key="13">
    <source>
        <dbReference type="EMBL" id="MFC1410048.1"/>
    </source>
</evidence>
<dbReference type="CDD" id="cd06225">
    <property type="entry name" value="HAMP"/>
    <property type="match status" value="1"/>
</dbReference>
<keyword evidence="6 11" id="KW-0812">Transmembrane</keyword>
<feature type="region of interest" description="Disordered" evidence="10">
    <location>
        <begin position="682"/>
        <end position="710"/>
    </location>
</feature>
<evidence type="ECO:0000256" key="5">
    <source>
        <dbReference type="ARBA" id="ARBA00022679"/>
    </source>
</evidence>
<dbReference type="Gene3D" id="6.10.340.10">
    <property type="match status" value="1"/>
</dbReference>
<dbReference type="Gene3D" id="3.30.565.10">
    <property type="entry name" value="Histidine kinase-like ATPase, C-terminal domain"/>
    <property type="match status" value="1"/>
</dbReference>
<dbReference type="SUPFAM" id="SSF55874">
    <property type="entry name" value="ATPase domain of HSP90 chaperone/DNA topoisomerase II/histidine kinase"/>
    <property type="match status" value="1"/>
</dbReference>
<dbReference type="Proteomes" id="UP001592530">
    <property type="component" value="Unassembled WGS sequence"/>
</dbReference>
<evidence type="ECO:0000313" key="16">
    <source>
        <dbReference type="Proteomes" id="UP001592582"/>
    </source>
</evidence>
<dbReference type="GO" id="GO:0005524">
    <property type="term" value="F:ATP binding"/>
    <property type="evidence" value="ECO:0007669"/>
    <property type="project" value="UniProtKB-KW"/>
</dbReference>
<evidence type="ECO:0000256" key="9">
    <source>
        <dbReference type="ARBA" id="ARBA00023012"/>
    </source>
</evidence>
<dbReference type="Pfam" id="PF00672">
    <property type="entry name" value="HAMP"/>
    <property type="match status" value="1"/>
</dbReference>
<accession>A0ABV6V8P4</accession>
<dbReference type="SMART" id="SM00304">
    <property type="entry name" value="HAMP"/>
    <property type="match status" value="1"/>
</dbReference>
<dbReference type="PANTHER" id="PTHR45436">
    <property type="entry name" value="SENSOR HISTIDINE KINASE YKOH"/>
    <property type="match status" value="1"/>
</dbReference>
<name>A0ABV6V8P4_9ACTN</name>
<comment type="caution">
    <text evidence="13">The sequence shown here is derived from an EMBL/GenBank/DDBJ whole genome shotgun (WGS) entry which is preliminary data.</text>
</comment>
<protein>
    <recommendedName>
        <fullName evidence="3">histidine kinase</fullName>
        <ecNumber evidence="3">2.7.13.3</ecNumber>
    </recommendedName>
</protein>
<proteinExistence type="predicted"/>
<feature type="compositionally biased region" description="Low complexity" evidence="10">
    <location>
        <begin position="693"/>
        <end position="708"/>
    </location>
</feature>